<name>A0A930G1M0_9RHOO</name>
<organism evidence="1 2">
    <name type="scientific">Dechloromonas agitata</name>
    <dbReference type="NCBI Taxonomy" id="73030"/>
    <lineage>
        <taxon>Bacteria</taxon>
        <taxon>Pseudomonadati</taxon>
        <taxon>Pseudomonadota</taxon>
        <taxon>Betaproteobacteria</taxon>
        <taxon>Rhodocyclales</taxon>
        <taxon>Azonexaceae</taxon>
        <taxon>Dechloromonas</taxon>
    </lineage>
</organism>
<protein>
    <submittedName>
        <fullName evidence="1">Uncharacterized protein</fullName>
    </submittedName>
</protein>
<proteinExistence type="predicted"/>
<sequence length="146" mass="15898">MEIRDMVGTPTGIFEMEVRREGELIQVIQERNLIVAGAANQLSRFLGGDGENRHVSRIGFGVGTTAAAPGDTALTSPVILPIGRTTYPQTGRVRFSWSLPKSEGNDLEITEFGLLCADGTLFARKVREAIHKKPDLSLTGAWTIIF</sequence>
<dbReference type="Proteomes" id="UP000718593">
    <property type="component" value="Unassembled WGS sequence"/>
</dbReference>
<reference evidence="1" key="1">
    <citation type="submission" date="2020-04" db="EMBL/GenBank/DDBJ databases">
        <title>Deep metagenomics examines the oral microbiome during advanced dental caries in children, revealing novel taxa and co-occurrences with host molecules.</title>
        <authorList>
            <person name="Baker J.L."/>
            <person name="Morton J.T."/>
            <person name="Dinis M."/>
            <person name="Alvarez R."/>
            <person name="Tran N.C."/>
            <person name="Knight R."/>
            <person name="Edlund A."/>
        </authorList>
    </citation>
    <scope>NUCLEOTIDE SEQUENCE</scope>
    <source>
        <strain evidence="1">JCVI_32_bin.24</strain>
    </source>
</reference>
<gene>
    <name evidence="1" type="ORF">HXL68_07795</name>
</gene>
<evidence type="ECO:0000313" key="2">
    <source>
        <dbReference type="Proteomes" id="UP000718593"/>
    </source>
</evidence>
<comment type="caution">
    <text evidence="1">The sequence shown here is derived from an EMBL/GenBank/DDBJ whole genome shotgun (WGS) entry which is preliminary data.</text>
</comment>
<dbReference type="AlphaFoldDB" id="A0A930G1M0"/>
<evidence type="ECO:0000313" key="1">
    <source>
        <dbReference type="EMBL" id="MBF1164928.1"/>
    </source>
</evidence>
<dbReference type="EMBL" id="JABZMI010000128">
    <property type="protein sequence ID" value="MBF1164928.1"/>
    <property type="molecule type" value="Genomic_DNA"/>
</dbReference>
<accession>A0A930G1M0</accession>